<sequence length="83" mass="8499">MVVLAYVLISLHIAISVGLGIAVMLQMSKSAELGGAFGGGASHTMFGRKKGLDTMGKITLGLAIGFMVNSILIAFVISRAFGA</sequence>
<dbReference type="NCBIfam" id="TIGR00810">
    <property type="entry name" value="secG"/>
    <property type="match status" value="1"/>
</dbReference>
<dbReference type="Proteomes" id="UP000054260">
    <property type="component" value="Unassembled WGS sequence"/>
</dbReference>
<evidence type="ECO:0000256" key="2">
    <source>
        <dbReference type="ARBA" id="ARBA00008445"/>
    </source>
</evidence>
<accession>A0A117LUN7</accession>
<keyword evidence="5 10" id="KW-0812">Transmembrane</keyword>
<dbReference type="PATRIC" id="fig|1236046.5.peg.225"/>
<feature type="transmembrane region" description="Helical" evidence="10">
    <location>
        <begin position="6"/>
        <end position="25"/>
    </location>
</feature>
<dbReference type="Pfam" id="PF03840">
    <property type="entry name" value="SecG"/>
    <property type="match status" value="1"/>
</dbReference>
<evidence type="ECO:0000256" key="7">
    <source>
        <dbReference type="ARBA" id="ARBA00022989"/>
    </source>
</evidence>
<evidence type="ECO:0000256" key="4">
    <source>
        <dbReference type="ARBA" id="ARBA00022475"/>
    </source>
</evidence>
<dbReference type="EMBL" id="DSBT01000121">
    <property type="protein sequence ID" value="HDP77476.1"/>
    <property type="molecule type" value="Genomic_DNA"/>
</dbReference>
<feature type="transmembrane region" description="Helical" evidence="10">
    <location>
        <begin position="58"/>
        <end position="81"/>
    </location>
</feature>
<dbReference type="AlphaFoldDB" id="A0A117LUN7"/>
<dbReference type="GO" id="GO:0043952">
    <property type="term" value="P:protein transport by the Sec complex"/>
    <property type="evidence" value="ECO:0007669"/>
    <property type="project" value="TreeGrafter"/>
</dbReference>
<dbReference type="Proteomes" id="UP000055014">
    <property type="component" value="Unassembled WGS sequence"/>
</dbReference>
<reference evidence="11" key="3">
    <citation type="journal article" date="2020" name="mSystems">
        <title>Genome- and Community-Level Interaction Insights into Carbon Utilization and Element Cycling Functions of Hydrothermarchaeota in Hydrothermal Sediment.</title>
        <authorList>
            <person name="Zhou Z."/>
            <person name="Liu Y."/>
            <person name="Xu W."/>
            <person name="Pan J."/>
            <person name="Luo Z.H."/>
            <person name="Li M."/>
        </authorList>
    </citation>
    <scope>NUCLEOTIDE SEQUENCE [LARGE SCALE GENOMIC DNA]</scope>
    <source>
        <strain evidence="11">SpSt-1179</strain>
    </source>
</reference>
<keyword evidence="7 10" id="KW-1133">Transmembrane helix</keyword>
<dbReference type="GO" id="GO:0065002">
    <property type="term" value="P:intracellular protein transmembrane transport"/>
    <property type="evidence" value="ECO:0007669"/>
    <property type="project" value="TreeGrafter"/>
</dbReference>
<keyword evidence="8 10" id="KW-0811">Translocation</keyword>
<dbReference type="GO" id="GO:0009306">
    <property type="term" value="P:protein secretion"/>
    <property type="evidence" value="ECO:0007669"/>
    <property type="project" value="UniProtKB-UniRule"/>
</dbReference>
<evidence type="ECO:0000256" key="9">
    <source>
        <dbReference type="ARBA" id="ARBA00023136"/>
    </source>
</evidence>
<reference evidence="12" key="1">
    <citation type="journal article" date="2015" name="MBio">
        <title>Genome-resolved metagenomic analysis reveals roles for candidate phyla and other microbial community members in biogeochemical transformations in oil reservoirs.</title>
        <authorList>
            <person name="Hu P."/>
            <person name="Tom L."/>
            <person name="Singh A."/>
            <person name="Thomas B.C."/>
            <person name="Baker B.J."/>
            <person name="Piceno Y.M."/>
            <person name="Andersen G.L."/>
            <person name="Banfield J.F."/>
        </authorList>
    </citation>
    <scope>NUCLEOTIDE SEQUENCE [LARGE SCALE GENOMIC DNA]</scope>
    <source>
        <strain evidence="12">46_47</strain>
        <strain evidence="13">46_70</strain>
    </source>
</reference>
<evidence type="ECO:0000313" key="13">
    <source>
        <dbReference type="EMBL" id="KUK90165.1"/>
    </source>
</evidence>
<evidence type="ECO:0000313" key="11">
    <source>
        <dbReference type="EMBL" id="HDP77476.1"/>
    </source>
</evidence>
<evidence type="ECO:0000313" key="14">
    <source>
        <dbReference type="Proteomes" id="UP000054260"/>
    </source>
</evidence>
<evidence type="ECO:0000256" key="6">
    <source>
        <dbReference type="ARBA" id="ARBA00022927"/>
    </source>
</evidence>
<evidence type="ECO:0000256" key="8">
    <source>
        <dbReference type="ARBA" id="ARBA00023010"/>
    </source>
</evidence>
<evidence type="ECO:0000313" key="15">
    <source>
        <dbReference type="Proteomes" id="UP000055014"/>
    </source>
</evidence>
<evidence type="ECO:0000256" key="10">
    <source>
        <dbReference type="RuleBase" id="RU365087"/>
    </source>
</evidence>
<dbReference type="EMBL" id="LGGW01000048">
    <property type="protein sequence ID" value="KUK90165.1"/>
    <property type="molecule type" value="Genomic_DNA"/>
</dbReference>
<dbReference type="GO" id="GO:0005886">
    <property type="term" value="C:plasma membrane"/>
    <property type="evidence" value="ECO:0007669"/>
    <property type="project" value="UniProtKB-SubCell"/>
</dbReference>
<dbReference type="GO" id="GO:0015450">
    <property type="term" value="F:protein-transporting ATPase activity"/>
    <property type="evidence" value="ECO:0007669"/>
    <property type="project" value="UniProtKB-UniRule"/>
</dbReference>
<dbReference type="PANTHER" id="PTHR34182">
    <property type="entry name" value="PROTEIN-EXPORT MEMBRANE PROTEIN SECG"/>
    <property type="match status" value="1"/>
</dbReference>
<dbReference type="Proteomes" id="UP000886198">
    <property type="component" value="Unassembled WGS sequence"/>
</dbReference>
<proteinExistence type="inferred from homology"/>
<comment type="function">
    <text evidence="10">Involved in protein export. Participates in an early event of protein translocation.</text>
</comment>
<evidence type="ECO:0000313" key="12">
    <source>
        <dbReference type="EMBL" id="KUK68259.1"/>
    </source>
</evidence>
<evidence type="ECO:0000256" key="5">
    <source>
        <dbReference type="ARBA" id="ARBA00022692"/>
    </source>
</evidence>
<name>A0A117LUN7_9BACT</name>
<evidence type="ECO:0000256" key="3">
    <source>
        <dbReference type="ARBA" id="ARBA00022448"/>
    </source>
</evidence>
<keyword evidence="4 10" id="KW-1003">Cell membrane</keyword>
<dbReference type="EMBL" id="LGGH01000025">
    <property type="protein sequence ID" value="KUK68259.1"/>
    <property type="molecule type" value="Genomic_DNA"/>
</dbReference>
<keyword evidence="3 10" id="KW-0813">Transport</keyword>
<keyword evidence="6 10" id="KW-0653">Protein transport</keyword>
<keyword evidence="9 10" id="KW-0472">Membrane</keyword>
<reference evidence="14 15" key="2">
    <citation type="journal article" date="2015" name="MBio">
        <title>Genome-Resolved Metagenomic Analysis Reveals Roles for Candidate Phyla and Other Microbial Community Members in Biogeochemical Transformations in Oil Reservoirs.</title>
        <authorList>
            <person name="Hu P."/>
            <person name="Tom L."/>
            <person name="Singh A."/>
            <person name="Thomas B.C."/>
            <person name="Baker B.J."/>
            <person name="Piceno Y.M."/>
            <person name="Andersen G.L."/>
            <person name="Banfield J.F."/>
        </authorList>
    </citation>
    <scope>NUCLEOTIDE SEQUENCE [LARGE SCALE GENOMIC DNA]</scope>
</reference>
<gene>
    <name evidence="11" type="primary">secG</name>
    <name evidence="11" type="ORF">ENN47_04665</name>
    <name evidence="12" type="ORF">XD86_0290</name>
    <name evidence="13" type="ORF">XE02_0658</name>
</gene>
<dbReference type="PRINTS" id="PR01651">
    <property type="entry name" value="SECGEXPORT"/>
</dbReference>
<evidence type="ECO:0000256" key="1">
    <source>
        <dbReference type="ARBA" id="ARBA00004651"/>
    </source>
</evidence>
<comment type="similarity">
    <text evidence="2 10">Belongs to the SecG family.</text>
</comment>
<dbReference type="PANTHER" id="PTHR34182:SF1">
    <property type="entry name" value="PROTEIN-EXPORT MEMBRANE PROTEIN SECG"/>
    <property type="match status" value="1"/>
</dbReference>
<comment type="caution">
    <text evidence="12">The sequence shown here is derived from an EMBL/GenBank/DDBJ whole genome shotgun (WGS) entry which is preliminary data.</text>
</comment>
<organism evidence="12 14">
    <name type="scientific">Mesotoga infera</name>
    <dbReference type="NCBI Taxonomy" id="1236046"/>
    <lineage>
        <taxon>Bacteria</taxon>
        <taxon>Thermotogati</taxon>
        <taxon>Thermotogota</taxon>
        <taxon>Thermotogae</taxon>
        <taxon>Kosmotogales</taxon>
        <taxon>Kosmotogaceae</taxon>
        <taxon>Mesotoga</taxon>
    </lineage>
</organism>
<comment type="subcellular location">
    <subcellularLocation>
        <location evidence="1 10">Cell membrane</location>
        <topology evidence="1 10">Multi-pass membrane protein</topology>
    </subcellularLocation>
</comment>
<protein>
    <recommendedName>
        <fullName evidence="10">Protein-export membrane protein SecG</fullName>
    </recommendedName>
</protein>
<dbReference type="InterPro" id="IPR004692">
    <property type="entry name" value="SecG"/>
</dbReference>